<organism evidence="1 2">
    <name type="scientific">Scleroderma citrinum Foug A</name>
    <dbReference type="NCBI Taxonomy" id="1036808"/>
    <lineage>
        <taxon>Eukaryota</taxon>
        <taxon>Fungi</taxon>
        <taxon>Dikarya</taxon>
        <taxon>Basidiomycota</taxon>
        <taxon>Agaricomycotina</taxon>
        <taxon>Agaricomycetes</taxon>
        <taxon>Agaricomycetidae</taxon>
        <taxon>Boletales</taxon>
        <taxon>Sclerodermatineae</taxon>
        <taxon>Sclerodermataceae</taxon>
        <taxon>Scleroderma</taxon>
    </lineage>
</organism>
<reference evidence="1 2" key="1">
    <citation type="submission" date="2014-04" db="EMBL/GenBank/DDBJ databases">
        <authorList>
            <consortium name="DOE Joint Genome Institute"/>
            <person name="Kuo A."/>
            <person name="Kohler A."/>
            <person name="Nagy L.G."/>
            <person name="Floudas D."/>
            <person name="Copeland A."/>
            <person name="Barry K.W."/>
            <person name="Cichocki N."/>
            <person name="Veneault-Fourrey C."/>
            <person name="LaButti K."/>
            <person name="Lindquist E.A."/>
            <person name="Lipzen A."/>
            <person name="Lundell T."/>
            <person name="Morin E."/>
            <person name="Murat C."/>
            <person name="Sun H."/>
            <person name="Tunlid A."/>
            <person name="Henrissat B."/>
            <person name="Grigoriev I.V."/>
            <person name="Hibbett D.S."/>
            <person name="Martin F."/>
            <person name="Nordberg H.P."/>
            <person name="Cantor M.N."/>
            <person name="Hua S.X."/>
        </authorList>
    </citation>
    <scope>NUCLEOTIDE SEQUENCE [LARGE SCALE GENOMIC DNA]</scope>
    <source>
        <strain evidence="1 2">Foug A</strain>
    </source>
</reference>
<evidence type="ECO:0000313" key="2">
    <source>
        <dbReference type="Proteomes" id="UP000053989"/>
    </source>
</evidence>
<dbReference type="AlphaFoldDB" id="A0A0C2ZP02"/>
<gene>
    <name evidence="1" type="ORF">SCLCIDRAFT_11347</name>
</gene>
<keyword evidence="2" id="KW-1185">Reference proteome</keyword>
<dbReference type="Proteomes" id="UP000053989">
    <property type="component" value="Unassembled WGS sequence"/>
</dbReference>
<dbReference type="EMBL" id="KN822157">
    <property type="protein sequence ID" value="KIM54337.1"/>
    <property type="molecule type" value="Genomic_DNA"/>
</dbReference>
<proteinExistence type="predicted"/>
<reference evidence="2" key="2">
    <citation type="submission" date="2015-01" db="EMBL/GenBank/DDBJ databases">
        <title>Evolutionary Origins and Diversification of the Mycorrhizal Mutualists.</title>
        <authorList>
            <consortium name="DOE Joint Genome Institute"/>
            <consortium name="Mycorrhizal Genomics Consortium"/>
            <person name="Kohler A."/>
            <person name="Kuo A."/>
            <person name="Nagy L.G."/>
            <person name="Floudas D."/>
            <person name="Copeland A."/>
            <person name="Barry K.W."/>
            <person name="Cichocki N."/>
            <person name="Veneault-Fourrey C."/>
            <person name="LaButti K."/>
            <person name="Lindquist E.A."/>
            <person name="Lipzen A."/>
            <person name="Lundell T."/>
            <person name="Morin E."/>
            <person name="Murat C."/>
            <person name="Riley R."/>
            <person name="Ohm R."/>
            <person name="Sun H."/>
            <person name="Tunlid A."/>
            <person name="Henrissat B."/>
            <person name="Grigoriev I.V."/>
            <person name="Hibbett D.S."/>
            <person name="Martin F."/>
        </authorList>
    </citation>
    <scope>NUCLEOTIDE SEQUENCE [LARGE SCALE GENOMIC DNA]</scope>
    <source>
        <strain evidence="2">Foug A</strain>
    </source>
</reference>
<dbReference type="HOGENOM" id="CLU_897605_0_0_1"/>
<name>A0A0C2ZP02_9AGAM</name>
<sequence length="310" mass="34883">MPHERNFKTKDSGAYQLKLRHFAFHLLHPAMDAALTVAMPCTHSQAKSETAKAMTKWYKQVATLRDGLWHLQYLEDLQLIIPCLKPSGWTSLLCHVCFPYLDLLYTNAPHDIVLDFLWSHLRIAYMSLGKCVSVRKLCPLDGRQLPKLCDISGLAHCVASLIKQNPVTHVAAHQPLLGGLLVITVLMQSLSLTMVNLTVLELDVDTSDYNILQWISKAAPALRSLKLLEVHLQRRAWKDGITWRQALCDLSQLVHFALWTSLPQCLERAWNPCYFSCKAPGGDKHQMSNNKNVSTIGPSPTLELAAEPFV</sequence>
<accession>A0A0C2ZP02</accession>
<dbReference type="InParanoid" id="A0A0C2ZP02"/>
<protein>
    <submittedName>
        <fullName evidence="1">Uncharacterized protein</fullName>
    </submittedName>
</protein>
<dbReference type="OrthoDB" id="2693171at2759"/>
<evidence type="ECO:0000313" key="1">
    <source>
        <dbReference type="EMBL" id="KIM54337.1"/>
    </source>
</evidence>